<evidence type="ECO:0000313" key="5">
    <source>
        <dbReference type="Proteomes" id="UP000219048"/>
    </source>
</evidence>
<organism evidence="4 5">
    <name type="scientific">Flagellimonas pacifica</name>
    <dbReference type="NCBI Taxonomy" id="1247520"/>
    <lineage>
        <taxon>Bacteria</taxon>
        <taxon>Pseudomonadati</taxon>
        <taxon>Bacteroidota</taxon>
        <taxon>Flavobacteriia</taxon>
        <taxon>Flavobacteriales</taxon>
        <taxon>Flavobacteriaceae</taxon>
        <taxon>Flagellimonas</taxon>
    </lineage>
</organism>
<accession>A0A285MXE0</accession>
<dbReference type="InterPro" id="IPR050330">
    <property type="entry name" value="Bact_OuterMem_StrucFunc"/>
</dbReference>
<feature type="transmembrane region" description="Helical" evidence="2">
    <location>
        <begin position="36"/>
        <end position="57"/>
    </location>
</feature>
<name>A0A285MXE0_9FLAO</name>
<keyword evidence="2" id="KW-0812">Transmembrane</keyword>
<gene>
    <name evidence="4" type="ORF">SAMN06265377_3704</name>
</gene>
<evidence type="ECO:0000256" key="2">
    <source>
        <dbReference type="SAM" id="Phobius"/>
    </source>
</evidence>
<evidence type="ECO:0000256" key="1">
    <source>
        <dbReference type="PROSITE-ProRule" id="PRU00473"/>
    </source>
</evidence>
<sequence>MPQKPRVKQYERENHVCIGTTRTQINTTMLYKVTRIFLFFSFCFLVRTPLFGQNLILNPGFENYKSCPLNITSFDALLEDVSLPSSSSGDYFNECGSNDFSVPANFKGSQEAIDGTGYAGLYFYALNDYREYVQLNTSKTLREKHPYKISLQLSLAETSSLALKDMSIILINKKVKFPNGSALTSSRLDLQEGVLFHEVRLKPNKSLASTDDWVTLTAEFEAKGFENHIIVGNFKNNTNTVLLQQESPIVSSDYSYYYVDNLVLEELPRVNYEKDKIYVLERNPFEPKGYELDNEAIASVKKIFKYLKENTEVQMKITGHSDNVGQPGYNKFISSLRARAVAIYLKKLGVDDDRIVWEGVGDTRPLGNGRIKEDHLSNRRVEFVMTDFNDN</sequence>
<feature type="domain" description="OmpA-like" evidence="3">
    <location>
        <begin position="272"/>
        <end position="389"/>
    </location>
</feature>
<keyword evidence="5" id="KW-1185">Reference proteome</keyword>
<evidence type="ECO:0000259" key="3">
    <source>
        <dbReference type="PROSITE" id="PS51123"/>
    </source>
</evidence>
<dbReference type="Proteomes" id="UP000219048">
    <property type="component" value="Unassembled WGS sequence"/>
</dbReference>
<dbReference type="CDD" id="cd07185">
    <property type="entry name" value="OmpA_C-like"/>
    <property type="match status" value="1"/>
</dbReference>
<dbReference type="PROSITE" id="PS51123">
    <property type="entry name" value="OMPA_2"/>
    <property type="match status" value="1"/>
</dbReference>
<dbReference type="SUPFAM" id="SSF103088">
    <property type="entry name" value="OmpA-like"/>
    <property type="match status" value="1"/>
</dbReference>
<keyword evidence="2" id="KW-1133">Transmembrane helix</keyword>
<dbReference type="PANTHER" id="PTHR30329:SF21">
    <property type="entry name" value="LIPOPROTEIN YIAD-RELATED"/>
    <property type="match status" value="1"/>
</dbReference>
<reference evidence="5" key="1">
    <citation type="submission" date="2017-09" db="EMBL/GenBank/DDBJ databases">
        <authorList>
            <person name="Varghese N."/>
            <person name="Submissions S."/>
        </authorList>
    </citation>
    <scope>NUCLEOTIDE SEQUENCE [LARGE SCALE GENOMIC DNA]</scope>
    <source>
        <strain evidence="5">DSM 25885</strain>
    </source>
</reference>
<dbReference type="GO" id="GO:0016020">
    <property type="term" value="C:membrane"/>
    <property type="evidence" value="ECO:0007669"/>
    <property type="project" value="UniProtKB-UniRule"/>
</dbReference>
<dbReference type="PANTHER" id="PTHR30329">
    <property type="entry name" value="STATOR ELEMENT OF FLAGELLAR MOTOR COMPLEX"/>
    <property type="match status" value="1"/>
</dbReference>
<dbReference type="EMBL" id="OBEH01000007">
    <property type="protein sequence ID" value="SNZ01855.1"/>
    <property type="molecule type" value="Genomic_DNA"/>
</dbReference>
<keyword evidence="1 2" id="KW-0472">Membrane</keyword>
<proteinExistence type="predicted"/>
<dbReference type="OrthoDB" id="9792021at2"/>
<dbReference type="InterPro" id="IPR036737">
    <property type="entry name" value="OmpA-like_sf"/>
</dbReference>
<dbReference type="Gene3D" id="3.30.1330.60">
    <property type="entry name" value="OmpA-like domain"/>
    <property type="match status" value="1"/>
</dbReference>
<evidence type="ECO:0000313" key="4">
    <source>
        <dbReference type="EMBL" id="SNZ01855.1"/>
    </source>
</evidence>
<dbReference type="Pfam" id="PF00691">
    <property type="entry name" value="OmpA"/>
    <property type="match status" value="1"/>
</dbReference>
<protein>
    <submittedName>
        <fullName evidence="4">OmpA family protein</fullName>
    </submittedName>
</protein>
<dbReference type="InterPro" id="IPR006665">
    <property type="entry name" value="OmpA-like"/>
</dbReference>
<dbReference type="AlphaFoldDB" id="A0A285MXE0"/>